<protein>
    <submittedName>
        <fullName evidence="1">Uncharacterized protein</fullName>
    </submittedName>
</protein>
<dbReference type="Proteomes" id="UP000485058">
    <property type="component" value="Unassembled WGS sequence"/>
</dbReference>
<dbReference type="EMBL" id="BLLF01000411">
    <property type="protein sequence ID" value="GFH11527.1"/>
    <property type="molecule type" value="Genomic_DNA"/>
</dbReference>
<evidence type="ECO:0000313" key="1">
    <source>
        <dbReference type="EMBL" id="GFH11527.1"/>
    </source>
</evidence>
<sequence>MDGEPTRKHNKERLHSACMGSFTRSLPPFAATEGAHPIRDGQWAQTSKDQAAARYSATLTRANDMLLSHYTSDTGYD</sequence>
<feature type="non-terminal residue" evidence="1">
    <location>
        <position position="1"/>
    </location>
</feature>
<keyword evidence="2" id="KW-1185">Reference proteome</keyword>
<reference evidence="1 2" key="1">
    <citation type="submission" date="2020-02" db="EMBL/GenBank/DDBJ databases">
        <title>Draft genome sequence of Haematococcus lacustris strain NIES-144.</title>
        <authorList>
            <person name="Morimoto D."/>
            <person name="Nakagawa S."/>
            <person name="Yoshida T."/>
            <person name="Sawayama S."/>
        </authorList>
    </citation>
    <scope>NUCLEOTIDE SEQUENCE [LARGE SCALE GENOMIC DNA]</scope>
    <source>
        <strain evidence="1 2">NIES-144</strain>
    </source>
</reference>
<organism evidence="1 2">
    <name type="scientific">Haematococcus lacustris</name>
    <name type="common">Green alga</name>
    <name type="synonym">Haematococcus pluvialis</name>
    <dbReference type="NCBI Taxonomy" id="44745"/>
    <lineage>
        <taxon>Eukaryota</taxon>
        <taxon>Viridiplantae</taxon>
        <taxon>Chlorophyta</taxon>
        <taxon>core chlorophytes</taxon>
        <taxon>Chlorophyceae</taxon>
        <taxon>CS clade</taxon>
        <taxon>Chlamydomonadales</taxon>
        <taxon>Haematococcaceae</taxon>
        <taxon>Haematococcus</taxon>
    </lineage>
</organism>
<comment type="caution">
    <text evidence="1">The sequence shown here is derived from an EMBL/GenBank/DDBJ whole genome shotgun (WGS) entry which is preliminary data.</text>
</comment>
<dbReference type="AlphaFoldDB" id="A0A699YMM0"/>
<accession>A0A699YMM0</accession>
<evidence type="ECO:0000313" key="2">
    <source>
        <dbReference type="Proteomes" id="UP000485058"/>
    </source>
</evidence>
<name>A0A699YMM0_HAELA</name>
<gene>
    <name evidence="1" type="ORF">HaLaN_07039</name>
</gene>
<proteinExistence type="predicted"/>